<feature type="binding site" evidence="7">
    <location>
        <position position="188"/>
    </location>
    <ligand>
        <name>substrate</name>
    </ligand>
</feature>
<comment type="similarity">
    <text evidence="7">Belongs to the KAE1 / TsaD family.</text>
</comment>
<dbReference type="PANTHER" id="PTHR11735:SF6">
    <property type="entry name" value="TRNA N6-ADENOSINE THREONYLCARBAMOYLTRANSFERASE, MITOCHONDRIAL"/>
    <property type="match status" value="1"/>
</dbReference>
<protein>
    <recommendedName>
        <fullName evidence="7">tRNA N6-adenosine threonylcarbamoyltransferase</fullName>
        <ecNumber evidence="7">2.3.1.234</ecNumber>
    </recommendedName>
    <alternativeName>
        <fullName evidence="7">N6-L-threonylcarbamoyladenine synthase</fullName>
        <shortName evidence="7">t(6)A synthase</shortName>
    </alternativeName>
    <alternativeName>
        <fullName evidence="7">t(6)A37 threonylcarbamoyladenosine biosynthesis protein TsaD</fullName>
    </alternativeName>
    <alternativeName>
        <fullName evidence="7">tRNA threonylcarbamoyladenosine biosynthesis protein TsaD</fullName>
    </alternativeName>
</protein>
<keyword evidence="4 7" id="KW-0408">Iron</keyword>
<comment type="catalytic activity">
    <reaction evidence="6 7">
        <text>L-threonylcarbamoyladenylate + adenosine(37) in tRNA = N(6)-L-threonylcarbamoyladenosine(37) in tRNA + AMP + H(+)</text>
        <dbReference type="Rhea" id="RHEA:37059"/>
        <dbReference type="Rhea" id="RHEA-COMP:10162"/>
        <dbReference type="Rhea" id="RHEA-COMP:10163"/>
        <dbReference type="ChEBI" id="CHEBI:15378"/>
        <dbReference type="ChEBI" id="CHEBI:73682"/>
        <dbReference type="ChEBI" id="CHEBI:74411"/>
        <dbReference type="ChEBI" id="CHEBI:74418"/>
        <dbReference type="ChEBI" id="CHEBI:456215"/>
        <dbReference type="EC" id="2.3.1.234"/>
    </reaction>
</comment>
<dbReference type="InterPro" id="IPR000905">
    <property type="entry name" value="Gcp-like_dom"/>
</dbReference>
<dbReference type="HAMAP" id="MF_01445">
    <property type="entry name" value="TsaD"/>
    <property type="match status" value="1"/>
</dbReference>
<dbReference type="CDD" id="cd24133">
    <property type="entry name" value="ASKHA_NBD_TsaD_bac"/>
    <property type="match status" value="1"/>
</dbReference>
<comment type="caution">
    <text evidence="9">The sequence shown here is derived from an EMBL/GenBank/DDBJ whole genome shotgun (WGS) entry which is preliminary data.</text>
</comment>
<organism evidence="9 10">
    <name type="scientific">Aquibacillus albus</name>
    <dbReference type="NCBI Taxonomy" id="1168171"/>
    <lineage>
        <taxon>Bacteria</taxon>
        <taxon>Bacillati</taxon>
        <taxon>Bacillota</taxon>
        <taxon>Bacilli</taxon>
        <taxon>Bacillales</taxon>
        <taxon>Bacillaceae</taxon>
        <taxon>Aquibacillus</taxon>
    </lineage>
</organism>
<dbReference type="SUPFAM" id="SSF53067">
    <property type="entry name" value="Actin-like ATPase domain"/>
    <property type="match status" value="2"/>
</dbReference>
<accession>A0ABS2N664</accession>
<comment type="subcellular location">
    <subcellularLocation>
        <location evidence="7">Cytoplasm</location>
    </subcellularLocation>
</comment>
<keyword evidence="1 7" id="KW-0808">Transferase</keyword>
<sequence length="345" mass="37411">MKNSTEYILGIETSCDETAAAIVKDGKEIVANVVASQIESHKRFGGVVPEIASRHHTEQITLVLEETLHKAKMTMEQIDAIAVTEGPGLVGALLVGVSSAKALAFANQKPIIGVHHIAGHIYANRLQEEFEFPLLALVVSGGHTELILMKEHGSFEVIGETRDDAAGEAYDKVARTLKLPYPGGPFIDQLAEQGEESIDFPRAWLEDESFDFSFSGLKSAVINKLHNAEQRNITLKKEDIATSFQASVVEVLTKKTLLAAKKHEVKQVIVAGGVAANKGLRNELQKIFEKEQIDLRIPPLSLCTDNAAMIAAAGSVAFNQGHRASWDLNANPSLSLEAYGLRAKE</sequence>
<dbReference type="Gene3D" id="3.30.420.40">
    <property type="match status" value="2"/>
</dbReference>
<reference evidence="9 10" key="1">
    <citation type="submission" date="2021-01" db="EMBL/GenBank/DDBJ databases">
        <title>Genomic Encyclopedia of Type Strains, Phase IV (KMG-IV): sequencing the most valuable type-strain genomes for metagenomic binning, comparative biology and taxonomic classification.</title>
        <authorList>
            <person name="Goeker M."/>
        </authorList>
    </citation>
    <scope>NUCLEOTIDE SEQUENCE [LARGE SCALE GENOMIC DNA]</scope>
    <source>
        <strain evidence="9 10">DSM 23711</strain>
    </source>
</reference>
<comment type="function">
    <text evidence="7">Required for the formation of a threonylcarbamoyl group on adenosine at position 37 (t(6)A37) in tRNAs that read codons beginning with adenine. Is involved in the transfer of the threonylcarbamoyl moiety of threonylcarbamoyl-AMP (TC-AMP) to the N6 group of A37, together with TsaE and TsaB. TsaD likely plays a direct catalytic role in this reaction.</text>
</comment>
<feature type="binding site" evidence="7">
    <location>
        <position position="184"/>
    </location>
    <ligand>
        <name>substrate</name>
    </ligand>
</feature>
<keyword evidence="2 7" id="KW-0819">tRNA processing</keyword>
<dbReference type="NCBIfam" id="TIGR03723">
    <property type="entry name" value="T6A_TsaD_YgjD"/>
    <property type="match status" value="1"/>
</dbReference>
<dbReference type="PRINTS" id="PR00789">
    <property type="entry name" value="OSIALOPTASE"/>
</dbReference>
<evidence type="ECO:0000256" key="1">
    <source>
        <dbReference type="ARBA" id="ARBA00022679"/>
    </source>
</evidence>
<evidence type="ECO:0000313" key="10">
    <source>
        <dbReference type="Proteomes" id="UP001296943"/>
    </source>
</evidence>
<feature type="binding site" evidence="7">
    <location>
        <position position="171"/>
    </location>
    <ligand>
        <name>substrate</name>
    </ligand>
</feature>
<dbReference type="Proteomes" id="UP001296943">
    <property type="component" value="Unassembled WGS sequence"/>
</dbReference>
<keyword evidence="3 7" id="KW-0479">Metal-binding</keyword>
<dbReference type="PANTHER" id="PTHR11735">
    <property type="entry name" value="TRNA N6-ADENOSINE THREONYLCARBAMOYLTRANSFERASE"/>
    <property type="match status" value="1"/>
</dbReference>
<feature type="binding site" evidence="7">
    <location>
        <begin position="138"/>
        <end position="142"/>
    </location>
    <ligand>
        <name>substrate</name>
    </ligand>
</feature>
<evidence type="ECO:0000256" key="7">
    <source>
        <dbReference type="HAMAP-Rule" id="MF_01445"/>
    </source>
</evidence>
<dbReference type="NCBIfam" id="TIGR00329">
    <property type="entry name" value="gcp_kae1"/>
    <property type="match status" value="1"/>
</dbReference>
<comment type="cofactor">
    <cofactor evidence="7">
        <name>Fe(2+)</name>
        <dbReference type="ChEBI" id="CHEBI:29033"/>
    </cofactor>
    <text evidence="7">Binds 1 Fe(2+) ion per subunit.</text>
</comment>
<feature type="binding site" evidence="7">
    <location>
        <position position="116"/>
    </location>
    <ligand>
        <name>Fe cation</name>
        <dbReference type="ChEBI" id="CHEBI:24875"/>
    </ligand>
</feature>
<evidence type="ECO:0000256" key="6">
    <source>
        <dbReference type="ARBA" id="ARBA00048117"/>
    </source>
</evidence>
<dbReference type="InterPro" id="IPR022450">
    <property type="entry name" value="TsaD"/>
</dbReference>
<dbReference type="EC" id="2.3.1.234" evidence="7"/>
<feature type="binding site" evidence="7">
    <location>
        <position position="277"/>
    </location>
    <ligand>
        <name>substrate</name>
    </ligand>
</feature>
<evidence type="ECO:0000259" key="8">
    <source>
        <dbReference type="Pfam" id="PF00814"/>
    </source>
</evidence>
<keyword evidence="7" id="KW-0963">Cytoplasm</keyword>
<dbReference type="Pfam" id="PF00814">
    <property type="entry name" value="TsaD"/>
    <property type="match status" value="1"/>
</dbReference>
<dbReference type="InterPro" id="IPR017861">
    <property type="entry name" value="KAE1/TsaD"/>
</dbReference>
<dbReference type="RefSeq" id="WP_204502255.1">
    <property type="nucleotide sequence ID" value="NZ_JAFBDR010000039.1"/>
</dbReference>
<feature type="binding site" evidence="7">
    <location>
        <position position="305"/>
    </location>
    <ligand>
        <name>Fe cation</name>
        <dbReference type="ChEBI" id="CHEBI:24875"/>
    </ligand>
</feature>
<evidence type="ECO:0000256" key="5">
    <source>
        <dbReference type="ARBA" id="ARBA00023315"/>
    </source>
</evidence>
<proteinExistence type="inferred from homology"/>
<keyword evidence="5 7" id="KW-0012">Acyltransferase</keyword>
<evidence type="ECO:0000313" key="9">
    <source>
        <dbReference type="EMBL" id="MBM7573617.1"/>
    </source>
</evidence>
<name>A0ABS2N664_9BACI</name>
<dbReference type="EMBL" id="JAFBDR010000039">
    <property type="protein sequence ID" value="MBM7573617.1"/>
    <property type="molecule type" value="Genomic_DNA"/>
</dbReference>
<feature type="binding site" evidence="7">
    <location>
        <position position="120"/>
    </location>
    <ligand>
        <name>Fe cation</name>
        <dbReference type="ChEBI" id="CHEBI:24875"/>
    </ligand>
</feature>
<evidence type="ECO:0000256" key="4">
    <source>
        <dbReference type="ARBA" id="ARBA00023004"/>
    </source>
</evidence>
<evidence type="ECO:0000256" key="2">
    <source>
        <dbReference type="ARBA" id="ARBA00022694"/>
    </source>
</evidence>
<feature type="domain" description="Gcp-like" evidence="8">
    <location>
        <begin position="28"/>
        <end position="311"/>
    </location>
</feature>
<gene>
    <name evidence="7" type="primary">tsaD</name>
    <name evidence="9" type="ORF">JOC48_004182</name>
</gene>
<keyword evidence="10" id="KW-1185">Reference proteome</keyword>
<dbReference type="InterPro" id="IPR043129">
    <property type="entry name" value="ATPase_NBD"/>
</dbReference>
<dbReference type="GO" id="GO:0061711">
    <property type="term" value="F:tRNA N(6)-L-threonylcarbamoyladenine synthase activity"/>
    <property type="evidence" value="ECO:0007669"/>
    <property type="project" value="UniProtKB-EC"/>
</dbReference>
<evidence type="ECO:0000256" key="3">
    <source>
        <dbReference type="ARBA" id="ARBA00022723"/>
    </source>
</evidence>